<gene>
    <name evidence="1" type="ORF">RRG08_003019</name>
</gene>
<dbReference type="EMBL" id="JAWDGP010007654">
    <property type="protein sequence ID" value="KAK3709632.1"/>
    <property type="molecule type" value="Genomic_DNA"/>
</dbReference>
<keyword evidence="2" id="KW-1185">Reference proteome</keyword>
<sequence length="75" mass="8692">MRRFKLLLPEEVHVASTRGGSSRFYPRRFMSLLPREGSCRFYHAEVQDASTTRRFMSLLPEEVQVASTRVGSCRI</sequence>
<evidence type="ECO:0000313" key="1">
    <source>
        <dbReference type="EMBL" id="KAK3709632.1"/>
    </source>
</evidence>
<proteinExistence type="predicted"/>
<dbReference type="Proteomes" id="UP001283361">
    <property type="component" value="Unassembled WGS sequence"/>
</dbReference>
<dbReference type="AlphaFoldDB" id="A0AAE0XU92"/>
<accession>A0AAE0XU92</accession>
<protein>
    <submittedName>
        <fullName evidence="1">Uncharacterized protein</fullName>
    </submittedName>
</protein>
<name>A0AAE0XU92_9GAST</name>
<comment type="caution">
    <text evidence="1">The sequence shown here is derived from an EMBL/GenBank/DDBJ whole genome shotgun (WGS) entry which is preliminary data.</text>
</comment>
<evidence type="ECO:0000313" key="2">
    <source>
        <dbReference type="Proteomes" id="UP001283361"/>
    </source>
</evidence>
<reference evidence="1" key="1">
    <citation type="journal article" date="2023" name="G3 (Bethesda)">
        <title>A reference genome for the long-term kleptoplast-retaining sea slug Elysia crispata morphotype clarki.</title>
        <authorList>
            <person name="Eastman K.E."/>
            <person name="Pendleton A.L."/>
            <person name="Shaikh M.A."/>
            <person name="Suttiyut T."/>
            <person name="Ogas R."/>
            <person name="Tomko P."/>
            <person name="Gavelis G."/>
            <person name="Widhalm J.R."/>
            <person name="Wisecaver J.H."/>
        </authorList>
    </citation>
    <scope>NUCLEOTIDE SEQUENCE</scope>
    <source>
        <strain evidence="1">ECLA1</strain>
    </source>
</reference>
<organism evidence="1 2">
    <name type="scientific">Elysia crispata</name>
    <name type="common">lettuce slug</name>
    <dbReference type="NCBI Taxonomy" id="231223"/>
    <lineage>
        <taxon>Eukaryota</taxon>
        <taxon>Metazoa</taxon>
        <taxon>Spiralia</taxon>
        <taxon>Lophotrochozoa</taxon>
        <taxon>Mollusca</taxon>
        <taxon>Gastropoda</taxon>
        <taxon>Heterobranchia</taxon>
        <taxon>Euthyneura</taxon>
        <taxon>Panpulmonata</taxon>
        <taxon>Sacoglossa</taxon>
        <taxon>Placobranchoidea</taxon>
        <taxon>Plakobranchidae</taxon>
        <taxon>Elysia</taxon>
    </lineage>
</organism>